<evidence type="ECO:0000313" key="2">
    <source>
        <dbReference type="Proteomes" id="UP000295124"/>
    </source>
</evidence>
<dbReference type="InterPro" id="IPR049975">
    <property type="entry name" value="SAV_915-like_dom"/>
</dbReference>
<dbReference type="AlphaFoldDB" id="A0A4R4ZJB6"/>
<dbReference type="OrthoDB" id="4238227at2"/>
<keyword evidence="2" id="KW-1185">Reference proteome</keyword>
<dbReference type="PROSITE" id="PS51257">
    <property type="entry name" value="PROKAR_LIPOPROTEIN"/>
    <property type="match status" value="1"/>
</dbReference>
<dbReference type="RefSeq" id="WP_132169768.1">
    <property type="nucleotide sequence ID" value="NZ_SMKX01000058.1"/>
</dbReference>
<sequence>MSTRHSDDWYVPVHPAGGVGCTLQTGHLPNGRRVGIAFTTLTHLHTACGPHHEYLRTTEPSLREALEPLGITRIQLDPHRVVAELAVAS</sequence>
<organism evidence="1 2">
    <name type="scientific">Kribbella antibiotica</name>
    <dbReference type="NCBI Taxonomy" id="190195"/>
    <lineage>
        <taxon>Bacteria</taxon>
        <taxon>Bacillati</taxon>
        <taxon>Actinomycetota</taxon>
        <taxon>Actinomycetes</taxon>
        <taxon>Propionibacteriales</taxon>
        <taxon>Kribbellaceae</taxon>
        <taxon>Kribbella</taxon>
    </lineage>
</organism>
<comment type="caution">
    <text evidence="1">The sequence shown here is derived from an EMBL/GenBank/DDBJ whole genome shotgun (WGS) entry which is preliminary data.</text>
</comment>
<name>A0A4R4ZJB6_9ACTN</name>
<evidence type="ECO:0000313" key="1">
    <source>
        <dbReference type="EMBL" id="TDD58146.1"/>
    </source>
</evidence>
<protein>
    <submittedName>
        <fullName evidence="1">Uncharacterized protein</fullName>
    </submittedName>
</protein>
<proteinExistence type="predicted"/>
<accession>A0A4R4ZJB6</accession>
<gene>
    <name evidence="1" type="ORF">E1263_20630</name>
</gene>
<dbReference type="NCBIfam" id="NF042914">
    <property type="entry name" value="SAV915_dom"/>
    <property type="match status" value="1"/>
</dbReference>
<reference evidence="1 2" key="1">
    <citation type="submission" date="2019-03" db="EMBL/GenBank/DDBJ databases">
        <title>Draft genome sequences of novel Actinobacteria.</title>
        <authorList>
            <person name="Sahin N."/>
            <person name="Ay H."/>
            <person name="Saygin H."/>
        </authorList>
    </citation>
    <scope>NUCLEOTIDE SEQUENCE [LARGE SCALE GENOMIC DNA]</scope>
    <source>
        <strain evidence="1 2">JCM 13523</strain>
    </source>
</reference>
<dbReference type="EMBL" id="SMKX01000058">
    <property type="protein sequence ID" value="TDD58146.1"/>
    <property type="molecule type" value="Genomic_DNA"/>
</dbReference>
<dbReference type="Proteomes" id="UP000295124">
    <property type="component" value="Unassembled WGS sequence"/>
</dbReference>